<dbReference type="PANTHER" id="PTHR11394:SF47">
    <property type="entry name" value="TASTE RECEPTOR TYPE 2 MEMBER 40"/>
    <property type="match status" value="1"/>
</dbReference>
<evidence type="ECO:0000256" key="4">
    <source>
        <dbReference type="ARBA" id="ARBA00022606"/>
    </source>
</evidence>
<dbReference type="GO" id="GO:0016020">
    <property type="term" value="C:membrane"/>
    <property type="evidence" value="ECO:0007669"/>
    <property type="project" value="UniProtKB-SubCell"/>
</dbReference>
<proteinExistence type="inferred from homology"/>
<evidence type="ECO:0000313" key="15">
    <source>
        <dbReference type="Proteomes" id="UP000522663"/>
    </source>
</evidence>
<evidence type="ECO:0000256" key="10">
    <source>
        <dbReference type="ARBA" id="ARBA00023224"/>
    </source>
</evidence>
<feature type="transmembrane region" description="Helical" evidence="13">
    <location>
        <begin position="67"/>
        <end position="87"/>
    </location>
</feature>
<keyword evidence="5 13" id="KW-0812">Transmembrane</keyword>
<keyword evidence="15" id="KW-1185">Reference proteome</keyword>
<feature type="transmembrane region" description="Helical" evidence="13">
    <location>
        <begin position="19"/>
        <end position="47"/>
    </location>
</feature>
<evidence type="ECO:0000256" key="8">
    <source>
        <dbReference type="ARBA" id="ARBA00023136"/>
    </source>
</evidence>
<keyword evidence="9" id="KW-0675">Receptor</keyword>
<feature type="transmembrane region" description="Helical" evidence="13">
    <location>
        <begin position="173"/>
        <end position="193"/>
    </location>
</feature>
<keyword evidence="4" id="KW-0716">Sensory transduction</keyword>
<keyword evidence="6 13" id="KW-1133">Transmembrane helix</keyword>
<comment type="caution">
    <text evidence="14">The sequence shown here is derived from an EMBL/GenBank/DDBJ whole genome shotgun (WGS) entry which is preliminary data.</text>
</comment>
<keyword evidence="10" id="KW-0807">Transducer</keyword>
<feature type="non-terminal residue" evidence="14">
    <location>
        <position position="1"/>
    </location>
</feature>
<evidence type="ECO:0000313" key="14">
    <source>
        <dbReference type="EMBL" id="NXJ16679.1"/>
    </source>
</evidence>
<comment type="similarity">
    <text evidence="2 12">Belongs to the G-protein coupled receptor T2R family.</text>
</comment>
<protein>
    <recommendedName>
        <fullName evidence="11">Taste receptor type 2 member 40</fullName>
    </recommendedName>
</protein>
<dbReference type="Pfam" id="PF05296">
    <property type="entry name" value="TAS2R"/>
    <property type="match status" value="1"/>
</dbReference>
<keyword evidence="3" id="KW-0919">Taste</keyword>
<reference evidence="14 15" key="1">
    <citation type="submission" date="2019-09" db="EMBL/GenBank/DDBJ databases">
        <title>Bird 10,000 Genomes (B10K) Project - Family phase.</title>
        <authorList>
            <person name="Zhang G."/>
        </authorList>
    </citation>
    <scope>NUCLEOTIDE SEQUENCE [LARGE SCALE GENOMIC DNA]</scope>
    <source>
        <strain evidence="14">B10K-DU-001-53</strain>
        <tissue evidence="14">Muscle</tissue>
    </source>
</reference>
<feature type="transmembrane region" description="Helical" evidence="13">
    <location>
        <begin position="120"/>
        <end position="144"/>
    </location>
</feature>
<evidence type="ECO:0000256" key="9">
    <source>
        <dbReference type="ARBA" id="ARBA00023170"/>
    </source>
</evidence>
<evidence type="ECO:0000256" key="5">
    <source>
        <dbReference type="ARBA" id="ARBA00022692"/>
    </source>
</evidence>
<organism evidence="14 15">
    <name type="scientific">Odontophorus gujanensis</name>
    <name type="common">marbled wood quail</name>
    <dbReference type="NCBI Taxonomy" id="886794"/>
    <lineage>
        <taxon>Eukaryota</taxon>
        <taxon>Metazoa</taxon>
        <taxon>Chordata</taxon>
        <taxon>Craniata</taxon>
        <taxon>Vertebrata</taxon>
        <taxon>Euteleostomi</taxon>
        <taxon>Archelosauria</taxon>
        <taxon>Archosauria</taxon>
        <taxon>Dinosauria</taxon>
        <taxon>Saurischia</taxon>
        <taxon>Theropoda</taxon>
        <taxon>Coelurosauria</taxon>
        <taxon>Aves</taxon>
        <taxon>Neognathae</taxon>
        <taxon>Galloanserae</taxon>
        <taxon>Galliformes</taxon>
        <taxon>Odontophoridae</taxon>
        <taxon>Odontophorus</taxon>
    </lineage>
</organism>
<evidence type="ECO:0000256" key="11">
    <source>
        <dbReference type="ARBA" id="ARBA00044110"/>
    </source>
</evidence>
<dbReference type="GO" id="GO:0033038">
    <property type="term" value="F:bitter taste receptor activity"/>
    <property type="evidence" value="ECO:0007669"/>
    <property type="project" value="InterPro"/>
</dbReference>
<dbReference type="OrthoDB" id="8876749at2759"/>
<dbReference type="GO" id="GO:0004930">
    <property type="term" value="F:G protein-coupled receptor activity"/>
    <property type="evidence" value="ECO:0007669"/>
    <property type="project" value="UniProtKB-KW"/>
</dbReference>
<dbReference type="PANTHER" id="PTHR11394">
    <property type="entry name" value="TASTE RECEPTOR TYPE 2"/>
    <property type="match status" value="1"/>
</dbReference>
<comment type="subcellular location">
    <subcellularLocation>
        <location evidence="1">Membrane</location>
        <topology evidence="1">Multi-pass membrane protein</topology>
    </subcellularLocation>
</comment>
<name>A0A7K9Z6L0_9GALL</name>
<sequence length="214" mass="24714">WIYIIISTLLPQYHLGMTISIAFVIFLNFLYTSDLWTSACLYAFYCLKIANFRHHLFIFLKARVDRIVPWMLLSSVFMSLVICSPFFTVMDVGSSTRLNTTSQGTFWEVNEELRKHFNTVFFISISGLSMAFLIATISAFLLLFSLCRHKHKMQNSSVSSISTVAHIKAMKSLLSFFFIYSMNYITLISSQYYSSDINLTAFLTALHYAFPIFH</sequence>
<dbReference type="InterPro" id="IPR007960">
    <property type="entry name" value="TAS2R"/>
</dbReference>
<evidence type="ECO:0000256" key="6">
    <source>
        <dbReference type="ARBA" id="ARBA00022989"/>
    </source>
</evidence>
<evidence type="ECO:0000256" key="12">
    <source>
        <dbReference type="RuleBase" id="RU004423"/>
    </source>
</evidence>
<evidence type="ECO:0000256" key="13">
    <source>
        <dbReference type="SAM" id="Phobius"/>
    </source>
</evidence>
<gene>
    <name evidence="14" type="primary">Tas2r41</name>
    <name evidence="14" type="ORF">ODOGUJ_R01439</name>
</gene>
<keyword evidence="7" id="KW-0297">G-protein coupled receptor</keyword>
<dbReference type="Proteomes" id="UP000522663">
    <property type="component" value="Unassembled WGS sequence"/>
</dbReference>
<evidence type="ECO:0000256" key="2">
    <source>
        <dbReference type="ARBA" id="ARBA00007376"/>
    </source>
</evidence>
<accession>A0A7K9Z6L0</accession>
<feature type="non-terminal residue" evidence="14">
    <location>
        <position position="214"/>
    </location>
</feature>
<dbReference type="AlphaFoldDB" id="A0A7K9Z6L0"/>
<evidence type="ECO:0000256" key="1">
    <source>
        <dbReference type="ARBA" id="ARBA00004141"/>
    </source>
</evidence>
<evidence type="ECO:0000256" key="3">
    <source>
        <dbReference type="ARBA" id="ARBA00022480"/>
    </source>
</evidence>
<dbReference type="EMBL" id="VXAB01014808">
    <property type="protein sequence ID" value="NXJ16679.1"/>
    <property type="molecule type" value="Genomic_DNA"/>
</dbReference>
<keyword evidence="8 13" id="KW-0472">Membrane</keyword>
<evidence type="ECO:0000256" key="7">
    <source>
        <dbReference type="ARBA" id="ARBA00023040"/>
    </source>
</evidence>